<dbReference type="RefSeq" id="WP_011997646.1">
    <property type="nucleotide sequence ID" value="NC_009767.1"/>
</dbReference>
<dbReference type="AlphaFoldDB" id="A7NFL5"/>
<dbReference type="SUPFAM" id="SSF53474">
    <property type="entry name" value="alpha/beta-Hydrolases"/>
    <property type="match status" value="1"/>
</dbReference>
<dbReference type="PANTHER" id="PTHR36837">
    <property type="entry name" value="POLY(3-HYDROXYALKANOATE) POLYMERASE SUBUNIT PHAC"/>
    <property type="match status" value="1"/>
</dbReference>
<dbReference type="Proteomes" id="UP000000263">
    <property type="component" value="Chromosome"/>
</dbReference>
<feature type="domain" description="AB hydrolase-1" evidence="1">
    <location>
        <begin position="104"/>
        <end position="350"/>
    </location>
</feature>
<dbReference type="OrthoDB" id="9767934at2"/>
<name>A7NFL5_ROSCS</name>
<dbReference type="KEGG" id="rca:Rcas_0105"/>
<proteinExistence type="predicted"/>
<dbReference type="eggNOG" id="COG3243">
    <property type="taxonomic scope" value="Bacteria"/>
</dbReference>
<dbReference type="InterPro" id="IPR029058">
    <property type="entry name" value="AB_hydrolase_fold"/>
</dbReference>
<evidence type="ECO:0000313" key="3">
    <source>
        <dbReference type="Proteomes" id="UP000000263"/>
    </source>
</evidence>
<dbReference type="STRING" id="383372.Rcas_0105"/>
<gene>
    <name evidence="2" type="ordered locus">Rcas_0105</name>
</gene>
<dbReference type="EMBL" id="CP000804">
    <property type="protein sequence ID" value="ABU56241.1"/>
    <property type="molecule type" value="Genomic_DNA"/>
</dbReference>
<organism evidence="2 3">
    <name type="scientific">Roseiflexus castenholzii (strain DSM 13941 / HLO8)</name>
    <dbReference type="NCBI Taxonomy" id="383372"/>
    <lineage>
        <taxon>Bacteria</taxon>
        <taxon>Bacillati</taxon>
        <taxon>Chloroflexota</taxon>
        <taxon>Chloroflexia</taxon>
        <taxon>Chloroflexales</taxon>
        <taxon>Roseiflexineae</taxon>
        <taxon>Roseiflexaceae</taxon>
        <taxon>Roseiflexus</taxon>
    </lineage>
</organism>
<dbReference type="PANTHER" id="PTHR36837:SF2">
    <property type="entry name" value="POLY(3-HYDROXYALKANOATE) POLYMERASE SUBUNIT PHAC"/>
    <property type="match status" value="1"/>
</dbReference>
<evidence type="ECO:0000313" key="2">
    <source>
        <dbReference type="EMBL" id="ABU56241.1"/>
    </source>
</evidence>
<accession>A7NFL5</accession>
<evidence type="ECO:0000259" key="1">
    <source>
        <dbReference type="Pfam" id="PF00561"/>
    </source>
</evidence>
<dbReference type="Gene3D" id="3.40.50.1820">
    <property type="entry name" value="alpha/beta hydrolase"/>
    <property type="match status" value="1"/>
</dbReference>
<dbReference type="InterPro" id="IPR051321">
    <property type="entry name" value="PHA/PHB_synthase"/>
</dbReference>
<dbReference type="Pfam" id="PF00561">
    <property type="entry name" value="Abhydrolase_1"/>
    <property type="match status" value="1"/>
</dbReference>
<dbReference type="HOGENOM" id="CLU_035017_0_0_0"/>
<reference evidence="2 3" key="1">
    <citation type="submission" date="2007-08" db="EMBL/GenBank/DDBJ databases">
        <title>Complete sequence of Roseiflexus castenholzii DSM 13941.</title>
        <authorList>
            <consortium name="US DOE Joint Genome Institute"/>
            <person name="Copeland A."/>
            <person name="Lucas S."/>
            <person name="Lapidus A."/>
            <person name="Barry K."/>
            <person name="Glavina del Rio T."/>
            <person name="Dalin E."/>
            <person name="Tice H."/>
            <person name="Pitluck S."/>
            <person name="Thompson L.S."/>
            <person name="Brettin T."/>
            <person name="Bruce D."/>
            <person name="Detter J.C."/>
            <person name="Han C."/>
            <person name="Tapia R."/>
            <person name="Schmutz J."/>
            <person name="Larimer F."/>
            <person name="Land M."/>
            <person name="Hauser L."/>
            <person name="Kyrpides N."/>
            <person name="Mikhailova N."/>
            <person name="Bryant D.A."/>
            <person name="Hanada S."/>
            <person name="Tsukatani Y."/>
            <person name="Richardson P."/>
        </authorList>
    </citation>
    <scope>NUCLEOTIDE SEQUENCE [LARGE SCALE GENOMIC DNA]</scope>
    <source>
        <strain evidence="3">DSM 13941 / HLO8</strain>
    </source>
</reference>
<dbReference type="InterPro" id="IPR000073">
    <property type="entry name" value="AB_hydrolase_1"/>
</dbReference>
<protein>
    <submittedName>
        <fullName evidence="2">Alpha/beta hydrolase fold</fullName>
    </submittedName>
</protein>
<keyword evidence="2" id="KW-0378">Hydrolase</keyword>
<sequence length="372" mass="41843">MTTSPETTLFPVDPATVAKNLYAEVERLGKAYEMGVKIATGKQRAKVAQTPKEAIWTLNKTTLYHYYPQAPAEKRKRVPLLLVFALINKPYIFDLRPGNSFVEYMVQQGYDVYLVDWGAPGPEDAHLTFDDYALEYLPRAVRRMQMHSGQRDFSMLGWCIGATLAAIYAAMRPDDGLRNLILLTAPIDFSNKGAMGPFPKWLKEEYFNLDAILEQTGNYPGEMIDVGSKLLKPVENLVGNYLRLLDNLDDPKIVESWQAMNTWVSDGVPFAGAAYRQLVVDLYRENRLMNGTWIMRGRPVNLGDIKASLLNIIARQDHIVPPCQSETILDRVSSIDKHQIIMPGGHIGIMAGSGARRGLWPQIDAWLADRSI</sequence>
<keyword evidence="3" id="KW-1185">Reference proteome</keyword>
<dbReference type="GO" id="GO:0016787">
    <property type="term" value="F:hydrolase activity"/>
    <property type="evidence" value="ECO:0007669"/>
    <property type="project" value="UniProtKB-KW"/>
</dbReference>